<feature type="compositionally biased region" description="Polar residues" evidence="6">
    <location>
        <begin position="304"/>
        <end position="325"/>
    </location>
</feature>
<feature type="compositionally biased region" description="Polar residues" evidence="6">
    <location>
        <begin position="17"/>
        <end position="28"/>
    </location>
</feature>
<dbReference type="Gene3D" id="2.20.25.80">
    <property type="entry name" value="WRKY domain"/>
    <property type="match status" value="1"/>
</dbReference>
<accession>A0ABD3HSK0</accession>
<sequence length="628" mass="67435">MSLGMGLSTGESRRLSTTDMGNGERSGSQGIGLSMALPFEISGDMTNRLDCESPRNSRASDSATVASQFISLSSNHRETSPPRVTQQFLENENRQPMNLRNKTSDQPTVVDGSPPLTPKRSSQIESDLHNQLKRTRNEMERMMDENQQMRKMLTLMTAEYNALHQHLLTAVAQQQQQQEAMKSMVPQSTTPNTGIGNGQAQHASPQRSFTEPSSNSVASERSRSPTPTGTGLSRSPKKSKVLSNLSLKMEDSSDGKIIVQPVSTLTSMDAAGDRSPVNRFQAYKEEPQFQGASPDRDHEFASEAQDSGSQEEPSVGPEQSEQNRWPPNKRVKSVLQDTSVRNARVSVRTRTDAPTMNDGCQWRKYGQKLAKGNPCPRAYYRCTVAPGCPVRKQVQRCAEDRSILITTYEGTHSHPLPQGAVSMASTTSAAAGMLMSGSTSSSDRVEGLGPVENSFSLGAHAMPMISASAPFPTITLDLTNNPAASPMHLDAANLSRLPYSFPTANGLQLQPPSIMNPVQSPYYGVAKPTTGAFQMYPTNPLSLQSQGGSVQRPAHFFHDSVTAATAAITADPNFTAALATAITSILSSQTNGSLMGSNPNLGEALKGALAGHGLQIAAAKKDTASQPL</sequence>
<reference evidence="8 9" key="1">
    <citation type="submission" date="2024-09" db="EMBL/GenBank/DDBJ databases">
        <title>Chromosome-scale assembly of Riccia sorocarpa.</title>
        <authorList>
            <person name="Paukszto L."/>
        </authorList>
    </citation>
    <scope>NUCLEOTIDE SEQUENCE [LARGE SCALE GENOMIC DNA]</scope>
    <source>
        <strain evidence="8">LP-2024</strain>
        <tissue evidence="8">Aerial parts of the thallus</tissue>
    </source>
</reference>
<comment type="caution">
    <text evidence="8">The sequence shown here is derived from an EMBL/GenBank/DDBJ whole genome shotgun (WGS) entry which is preliminary data.</text>
</comment>
<evidence type="ECO:0000256" key="3">
    <source>
        <dbReference type="ARBA" id="ARBA00023125"/>
    </source>
</evidence>
<dbReference type="FunFam" id="2.20.25.80:FF:000002">
    <property type="entry name" value="probable WRKY transcription factor 31"/>
    <property type="match status" value="1"/>
</dbReference>
<evidence type="ECO:0000256" key="4">
    <source>
        <dbReference type="ARBA" id="ARBA00023163"/>
    </source>
</evidence>
<dbReference type="InterPro" id="IPR036576">
    <property type="entry name" value="WRKY_dom_sf"/>
</dbReference>
<dbReference type="SMART" id="SM00774">
    <property type="entry name" value="WRKY"/>
    <property type="match status" value="1"/>
</dbReference>
<dbReference type="InterPro" id="IPR044810">
    <property type="entry name" value="WRKY_plant"/>
</dbReference>
<dbReference type="Pfam" id="PF03106">
    <property type="entry name" value="WRKY"/>
    <property type="match status" value="1"/>
</dbReference>
<feature type="region of interest" description="Disordered" evidence="6">
    <location>
        <begin position="287"/>
        <end position="329"/>
    </location>
</feature>
<dbReference type="InterPro" id="IPR003657">
    <property type="entry name" value="WRKY_dom"/>
</dbReference>
<dbReference type="Proteomes" id="UP001633002">
    <property type="component" value="Unassembled WGS sequence"/>
</dbReference>
<feature type="region of interest" description="Disordered" evidence="6">
    <location>
        <begin position="178"/>
        <end position="241"/>
    </location>
</feature>
<evidence type="ECO:0000313" key="8">
    <source>
        <dbReference type="EMBL" id="KAL3694488.1"/>
    </source>
</evidence>
<feature type="compositionally biased region" description="Polar residues" evidence="6">
    <location>
        <begin position="185"/>
        <end position="210"/>
    </location>
</feature>
<evidence type="ECO:0000256" key="1">
    <source>
        <dbReference type="ARBA" id="ARBA00004123"/>
    </source>
</evidence>
<dbReference type="GO" id="GO:0005634">
    <property type="term" value="C:nucleus"/>
    <property type="evidence" value="ECO:0007669"/>
    <property type="project" value="UniProtKB-SubCell"/>
</dbReference>
<evidence type="ECO:0000256" key="6">
    <source>
        <dbReference type="SAM" id="MobiDB-lite"/>
    </source>
</evidence>
<evidence type="ECO:0000256" key="5">
    <source>
        <dbReference type="ARBA" id="ARBA00023242"/>
    </source>
</evidence>
<comment type="subcellular location">
    <subcellularLocation>
        <location evidence="1">Nucleus</location>
    </subcellularLocation>
</comment>
<evidence type="ECO:0000259" key="7">
    <source>
        <dbReference type="PROSITE" id="PS50811"/>
    </source>
</evidence>
<dbReference type="GO" id="GO:0003677">
    <property type="term" value="F:DNA binding"/>
    <property type="evidence" value="ECO:0007669"/>
    <property type="project" value="UniProtKB-KW"/>
</dbReference>
<dbReference type="SUPFAM" id="SSF118290">
    <property type="entry name" value="WRKY DNA-binding domain"/>
    <property type="match status" value="1"/>
</dbReference>
<dbReference type="PROSITE" id="PS50811">
    <property type="entry name" value="WRKY"/>
    <property type="match status" value="1"/>
</dbReference>
<proteinExistence type="predicted"/>
<feature type="region of interest" description="Disordered" evidence="6">
    <location>
        <begin position="1"/>
        <end position="31"/>
    </location>
</feature>
<dbReference type="AlphaFoldDB" id="A0ABD3HSK0"/>
<dbReference type="PANTHER" id="PTHR31429:SF106">
    <property type="entry name" value="WRKY TRANSCRIPTION FACTOR 31-RELATED"/>
    <property type="match status" value="1"/>
</dbReference>
<protein>
    <recommendedName>
        <fullName evidence="7">WRKY domain-containing protein</fullName>
    </recommendedName>
</protein>
<feature type="compositionally biased region" description="Polar residues" evidence="6">
    <location>
        <begin position="91"/>
        <end position="107"/>
    </location>
</feature>
<keyword evidence="9" id="KW-1185">Reference proteome</keyword>
<name>A0ABD3HSK0_9MARC</name>
<organism evidence="8 9">
    <name type="scientific">Riccia sorocarpa</name>
    <dbReference type="NCBI Taxonomy" id="122646"/>
    <lineage>
        <taxon>Eukaryota</taxon>
        <taxon>Viridiplantae</taxon>
        <taxon>Streptophyta</taxon>
        <taxon>Embryophyta</taxon>
        <taxon>Marchantiophyta</taxon>
        <taxon>Marchantiopsida</taxon>
        <taxon>Marchantiidae</taxon>
        <taxon>Marchantiales</taxon>
        <taxon>Ricciaceae</taxon>
        <taxon>Riccia</taxon>
    </lineage>
</organism>
<dbReference type="EMBL" id="JBJQOH010000003">
    <property type="protein sequence ID" value="KAL3694488.1"/>
    <property type="molecule type" value="Genomic_DNA"/>
</dbReference>
<dbReference type="PANTHER" id="PTHR31429">
    <property type="entry name" value="WRKY TRANSCRIPTION FACTOR 36-RELATED"/>
    <property type="match status" value="1"/>
</dbReference>
<feature type="region of interest" description="Disordered" evidence="6">
    <location>
        <begin position="91"/>
        <end position="129"/>
    </location>
</feature>
<keyword evidence="5" id="KW-0539">Nucleus</keyword>
<feature type="domain" description="WRKY" evidence="7">
    <location>
        <begin position="351"/>
        <end position="417"/>
    </location>
</feature>
<evidence type="ECO:0000256" key="2">
    <source>
        <dbReference type="ARBA" id="ARBA00023015"/>
    </source>
</evidence>
<keyword evidence="4" id="KW-0804">Transcription</keyword>
<gene>
    <name evidence="8" type="ORF">R1sor_008139</name>
</gene>
<keyword evidence="2" id="KW-0805">Transcription regulation</keyword>
<evidence type="ECO:0000313" key="9">
    <source>
        <dbReference type="Proteomes" id="UP001633002"/>
    </source>
</evidence>
<keyword evidence="3" id="KW-0238">DNA-binding</keyword>